<dbReference type="Gene3D" id="3.40.50.10490">
    <property type="entry name" value="Glucose-6-phosphate isomerase like protein, domain 1"/>
    <property type="match status" value="1"/>
</dbReference>
<gene>
    <name evidence="6" type="ORF">HNP82_001319</name>
</gene>
<dbReference type="GO" id="GO:0003700">
    <property type="term" value="F:DNA-binding transcription factor activity"/>
    <property type="evidence" value="ECO:0007669"/>
    <property type="project" value="InterPro"/>
</dbReference>
<dbReference type="PANTHER" id="PTHR30514:SF18">
    <property type="entry name" value="RPIR-FAMILY TRANSCRIPTIONAL REGULATOR"/>
    <property type="match status" value="1"/>
</dbReference>
<evidence type="ECO:0000256" key="2">
    <source>
        <dbReference type="ARBA" id="ARBA00023125"/>
    </source>
</evidence>
<keyword evidence="1" id="KW-0805">Transcription regulation</keyword>
<evidence type="ECO:0000256" key="1">
    <source>
        <dbReference type="ARBA" id="ARBA00023015"/>
    </source>
</evidence>
<dbReference type="Pfam" id="PF01380">
    <property type="entry name" value="SIS"/>
    <property type="match status" value="1"/>
</dbReference>
<evidence type="ECO:0000256" key="3">
    <source>
        <dbReference type="ARBA" id="ARBA00023163"/>
    </source>
</evidence>
<dbReference type="PANTHER" id="PTHR30514">
    <property type="entry name" value="GLUCOKINASE"/>
    <property type="match status" value="1"/>
</dbReference>
<accession>A0A7W8H9I2</accession>
<dbReference type="EMBL" id="JACHFW010000004">
    <property type="protein sequence ID" value="MBB5264208.1"/>
    <property type="molecule type" value="Genomic_DNA"/>
</dbReference>
<dbReference type="AlphaFoldDB" id="A0A7W8H9I2"/>
<feature type="domain" description="SIS" evidence="5">
    <location>
        <begin position="121"/>
        <end position="258"/>
    </location>
</feature>
<reference evidence="6 7" key="1">
    <citation type="submission" date="2020-08" db="EMBL/GenBank/DDBJ databases">
        <title>Genomic Encyclopedia of Type Strains, Phase IV (KMG-IV): sequencing the most valuable type-strain genomes for metagenomic binning, comparative biology and taxonomic classification.</title>
        <authorList>
            <person name="Goeker M."/>
        </authorList>
    </citation>
    <scope>NUCLEOTIDE SEQUENCE [LARGE SCALE GENOMIC DNA]</scope>
    <source>
        <strain evidence="6 7">DSM 106146</strain>
    </source>
</reference>
<dbReference type="SUPFAM" id="SSF53697">
    <property type="entry name" value="SIS domain"/>
    <property type="match status" value="1"/>
</dbReference>
<dbReference type="InterPro" id="IPR000281">
    <property type="entry name" value="HTH_RpiR"/>
</dbReference>
<dbReference type="SUPFAM" id="SSF46689">
    <property type="entry name" value="Homeodomain-like"/>
    <property type="match status" value="1"/>
</dbReference>
<organism evidence="6 7">
    <name type="scientific">Catenibacillus scindens</name>
    <dbReference type="NCBI Taxonomy" id="673271"/>
    <lineage>
        <taxon>Bacteria</taxon>
        <taxon>Bacillati</taxon>
        <taxon>Bacillota</taxon>
        <taxon>Clostridia</taxon>
        <taxon>Lachnospirales</taxon>
        <taxon>Lachnospiraceae</taxon>
        <taxon>Catenibacillus</taxon>
    </lineage>
</organism>
<dbReference type="InterPro" id="IPR009057">
    <property type="entry name" value="Homeodomain-like_sf"/>
</dbReference>
<evidence type="ECO:0000259" key="4">
    <source>
        <dbReference type="PROSITE" id="PS51071"/>
    </source>
</evidence>
<dbReference type="InterPro" id="IPR036388">
    <property type="entry name" value="WH-like_DNA-bd_sf"/>
</dbReference>
<dbReference type="RefSeq" id="WP_183772722.1">
    <property type="nucleotide sequence ID" value="NZ_JACHFW010000004.1"/>
</dbReference>
<dbReference type="InterPro" id="IPR046348">
    <property type="entry name" value="SIS_dom_sf"/>
</dbReference>
<keyword evidence="2 6" id="KW-0238">DNA-binding</keyword>
<dbReference type="Pfam" id="PF01418">
    <property type="entry name" value="HTH_6"/>
    <property type="match status" value="1"/>
</dbReference>
<evidence type="ECO:0000313" key="7">
    <source>
        <dbReference type="Proteomes" id="UP000543642"/>
    </source>
</evidence>
<dbReference type="InterPro" id="IPR035472">
    <property type="entry name" value="RpiR-like_SIS"/>
</dbReference>
<dbReference type="InterPro" id="IPR047640">
    <property type="entry name" value="RpiR-like"/>
</dbReference>
<dbReference type="CDD" id="cd05013">
    <property type="entry name" value="SIS_RpiR"/>
    <property type="match status" value="1"/>
</dbReference>
<dbReference type="GO" id="GO:0097367">
    <property type="term" value="F:carbohydrate derivative binding"/>
    <property type="evidence" value="ECO:0007669"/>
    <property type="project" value="InterPro"/>
</dbReference>
<proteinExistence type="predicted"/>
<protein>
    <submittedName>
        <fullName evidence="6">DNA-binding MurR/RpiR family transcriptional regulator</fullName>
    </submittedName>
</protein>
<dbReference type="Proteomes" id="UP000543642">
    <property type="component" value="Unassembled WGS sequence"/>
</dbReference>
<sequence>MSFDFLPADNEFTRADAQIMEFISAHPNEFLLMNMSQLARQLGVSDATVSRFARHSGFADFKELKRAVMQQQNNQSSPALKMAQTLMKDEGGFGLAGWLSYQQSCLQKTLEHLDEDIFETSVKEILSARHIYIHAKSASASVGQLLMFRLRRLGLPVSMLPSGGSEIWEGLALAGEGDLIIMFSFSKVSREGVMILNQSRESGYKTLAFTSRLYVPAGQRADMNLFVYRGEENEYHSMAAPAAVVDALAVAAARELGPDSVKRLDRLHELKKKY</sequence>
<comment type="caution">
    <text evidence="6">The sequence shown here is derived from an EMBL/GenBank/DDBJ whole genome shotgun (WGS) entry which is preliminary data.</text>
</comment>
<dbReference type="PROSITE" id="PS51464">
    <property type="entry name" value="SIS"/>
    <property type="match status" value="1"/>
</dbReference>
<dbReference type="Gene3D" id="1.10.10.10">
    <property type="entry name" value="Winged helix-like DNA-binding domain superfamily/Winged helix DNA-binding domain"/>
    <property type="match status" value="1"/>
</dbReference>
<name>A0A7W8H9I2_9FIRM</name>
<dbReference type="PROSITE" id="PS51071">
    <property type="entry name" value="HTH_RPIR"/>
    <property type="match status" value="1"/>
</dbReference>
<feature type="domain" description="HTH rpiR-type" evidence="4">
    <location>
        <begin position="1"/>
        <end position="75"/>
    </location>
</feature>
<keyword evidence="7" id="KW-1185">Reference proteome</keyword>
<dbReference type="GO" id="GO:1901135">
    <property type="term" value="P:carbohydrate derivative metabolic process"/>
    <property type="evidence" value="ECO:0007669"/>
    <property type="project" value="InterPro"/>
</dbReference>
<keyword evidence="3" id="KW-0804">Transcription</keyword>
<dbReference type="InterPro" id="IPR001347">
    <property type="entry name" value="SIS_dom"/>
</dbReference>
<evidence type="ECO:0000313" key="6">
    <source>
        <dbReference type="EMBL" id="MBB5264208.1"/>
    </source>
</evidence>
<evidence type="ECO:0000259" key="5">
    <source>
        <dbReference type="PROSITE" id="PS51464"/>
    </source>
</evidence>
<dbReference type="GO" id="GO:0003677">
    <property type="term" value="F:DNA binding"/>
    <property type="evidence" value="ECO:0007669"/>
    <property type="project" value="UniProtKB-KW"/>
</dbReference>